<accession>A0A0D9UYX1</accession>
<name>A0A0D9UYX1_9ORYZ</name>
<dbReference type="EnsemblPlants" id="LPERR01G08500.1">
    <property type="protein sequence ID" value="LPERR01G08500.1"/>
    <property type="gene ID" value="LPERR01G08500"/>
</dbReference>
<reference evidence="2 3" key="1">
    <citation type="submission" date="2012-08" db="EMBL/GenBank/DDBJ databases">
        <title>Oryza genome evolution.</title>
        <authorList>
            <person name="Wing R.A."/>
        </authorList>
    </citation>
    <scope>NUCLEOTIDE SEQUENCE</scope>
</reference>
<organism evidence="2 3">
    <name type="scientific">Leersia perrieri</name>
    <dbReference type="NCBI Taxonomy" id="77586"/>
    <lineage>
        <taxon>Eukaryota</taxon>
        <taxon>Viridiplantae</taxon>
        <taxon>Streptophyta</taxon>
        <taxon>Embryophyta</taxon>
        <taxon>Tracheophyta</taxon>
        <taxon>Spermatophyta</taxon>
        <taxon>Magnoliopsida</taxon>
        <taxon>Liliopsida</taxon>
        <taxon>Poales</taxon>
        <taxon>Poaceae</taxon>
        <taxon>BOP clade</taxon>
        <taxon>Oryzoideae</taxon>
        <taxon>Oryzeae</taxon>
        <taxon>Oryzinae</taxon>
        <taxon>Leersia</taxon>
    </lineage>
</organism>
<keyword evidence="3" id="KW-1185">Reference proteome</keyword>
<feature type="compositionally biased region" description="Basic residues" evidence="1">
    <location>
        <begin position="63"/>
        <end position="76"/>
    </location>
</feature>
<feature type="region of interest" description="Disordered" evidence="1">
    <location>
        <begin position="1"/>
        <end position="76"/>
    </location>
</feature>
<dbReference type="AlphaFoldDB" id="A0A0D9UYX1"/>
<sequence length="241" mass="27832">MSPVNSAKASKKSRVALSQERGGGDAVARDTLPPEEEAATAVVRRKEEKDTTYDMNNPDPRKGSKRRREQNKSRRRLLIHGGWPSKRLGLQICKGSFIHTKLLVKTRCGIWSERHQGAVKLTRLGYWKTYEYDVEKVKALQDALIREEGMEQWEEYGDGDREEVRLLIGKVKEEYWRRMPEQQRKKVIADLAEKRRLEEEKTKERAIAVAAACEKKRPGPAAQPRRPQQAMVSRIASRRKD</sequence>
<feature type="compositionally biased region" description="Low complexity" evidence="1">
    <location>
        <begin position="219"/>
        <end position="230"/>
    </location>
</feature>
<dbReference type="Proteomes" id="UP000032180">
    <property type="component" value="Chromosome 1"/>
</dbReference>
<evidence type="ECO:0000313" key="3">
    <source>
        <dbReference type="Proteomes" id="UP000032180"/>
    </source>
</evidence>
<reference evidence="2" key="3">
    <citation type="submission" date="2015-04" db="UniProtKB">
        <authorList>
            <consortium name="EnsemblPlants"/>
        </authorList>
    </citation>
    <scope>IDENTIFICATION</scope>
</reference>
<reference evidence="3" key="2">
    <citation type="submission" date="2013-12" db="EMBL/GenBank/DDBJ databases">
        <authorList>
            <person name="Yu Y."/>
            <person name="Lee S."/>
            <person name="de Baynast K."/>
            <person name="Wissotski M."/>
            <person name="Liu L."/>
            <person name="Talag J."/>
            <person name="Goicoechea J."/>
            <person name="Angelova A."/>
            <person name="Jetty R."/>
            <person name="Kudrna D."/>
            <person name="Golser W."/>
            <person name="Rivera L."/>
            <person name="Zhang J."/>
            <person name="Wing R."/>
        </authorList>
    </citation>
    <scope>NUCLEOTIDE SEQUENCE</scope>
</reference>
<dbReference type="HOGENOM" id="CLU_1153150_0_0_1"/>
<protein>
    <submittedName>
        <fullName evidence="2">Uncharacterized protein</fullName>
    </submittedName>
</protein>
<evidence type="ECO:0000256" key="1">
    <source>
        <dbReference type="SAM" id="MobiDB-lite"/>
    </source>
</evidence>
<dbReference type="Gramene" id="LPERR01G08500.1">
    <property type="protein sequence ID" value="LPERR01G08500.1"/>
    <property type="gene ID" value="LPERR01G08500"/>
</dbReference>
<evidence type="ECO:0000313" key="2">
    <source>
        <dbReference type="EnsemblPlants" id="LPERR01G08500.1"/>
    </source>
</evidence>
<proteinExistence type="predicted"/>
<feature type="region of interest" description="Disordered" evidence="1">
    <location>
        <begin position="213"/>
        <end position="241"/>
    </location>
</feature>